<evidence type="ECO:0000313" key="2">
    <source>
        <dbReference type="Proteomes" id="UP000593565"/>
    </source>
</evidence>
<keyword evidence="2" id="KW-1185">Reference proteome</keyword>
<feature type="non-terminal residue" evidence="1">
    <location>
        <position position="1"/>
    </location>
</feature>
<evidence type="ECO:0000313" key="1">
    <source>
        <dbReference type="EMBL" id="KAF4087374.1"/>
    </source>
</evidence>
<name>A0A7J6AX08_AMEME</name>
<dbReference type="AlphaFoldDB" id="A0A7J6AX08"/>
<reference evidence="1 2" key="1">
    <citation type="submission" date="2020-02" db="EMBL/GenBank/DDBJ databases">
        <title>A chromosome-scale genome assembly of the black bullhead catfish (Ameiurus melas).</title>
        <authorList>
            <person name="Wen M."/>
            <person name="Zham M."/>
            <person name="Cabau C."/>
            <person name="Klopp C."/>
            <person name="Donnadieu C."/>
            <person name="Roques C."/>
            <person name="Bouchez O."/>
            <person name="Lampietro C."/>
            <person name="Jouanno E."/>
            <person name="Herpin A."/>
            <person name="Louis A."/>
            <person name="Berthelot C."/>
            <person name="Parey E."/>
            <person name="Roest-Crollius H."/>
            <person name="Braasch I."/>
            <person name="Postlethwait J."/>
            <person name="Robinson-Rechavi M."/>
            <person name="Echchiki A."/>
            <person name="Begum T."/>
            <person name="Montfort J."/>
            <person name="Schartl M."/>
            <person name="Bobe J."/>
            <person name="Guiguen Y."/>
        </authorList>
    </citation>
    <scope>NUCLEOTIDE SEQUENCE [LARGE SCALE GENOMIC DNA]</scope>
    <source>
        <strain evidence="1">M_S1</strain>
        <tissue evidence="1">Blood</tissue>
    </source>
</reference>
<feature type="non-terminal residue" evidence="1">
    <location>
        <position position="54"/>
    </location>
</feature>
<organism evidence="1 2">
    <name type="scientific">Ameiurus melas</name>
    <name type="common">Black bullhead</name>
    <name type="synonym">Silurus melas</name>
    <dbReference type="NCBI Taxonomy" id="219545"/>
    <lineage>
        <taxon>Eukaryota</taxon>
        <taxon>Metazoa</taxon>
        <taxon>Chordata</taxon>
        <taxon>Craniata</taxon>
        <taxon>Vertebrata</taxon>
        <taxon>Euteleostomi</taxon>
        <taxon>Actinopterygii</taxon>
        <taxon>Neopterygii</taxon>
        <taxon>Teleostei</taxon>
        <taxon>Ostariophysi</taxon>
        <taxon>Siluriformes</taxon>
        <taxon>Ictaluridae</taxon>
        <taxon>Ameiurus</taxon>
    </lineage>
</organism>
<protein>
    <submittedName>
        <fullName evidence="1">Uncharacterized protein</fullName>
    </submittedName>
</protein>
<sequence length="54" mass="5878">TTSSRTVASDGSLQNIQGPCLQHACRHASRIFILCIMSAHLLEGLDLDSSTRHQ</sequence>
<dbReference type="EMBL" id="JAAGNN010000007">
    <property type="protein sequence ID" value="KAF4087374.1"/>
    <property type="molecule type" value="Genomic_DNA"/>
</dbReference>
<gene>
    <name evidence="1" type="ORF">AMELA_G00094970</name>
</gene>
<proteinExistence type="predicted"/>
<comment type="caution">
    <text evidence="1">The sequence shown here is derived from an EMBL/GenBank/DDBJ whole genome shotgun (WGS) entry which is preliminary data.</text>
</comment>
<accession>A0A7J6AX08</accession>
<dbReference type="Proteomes" id="UP000593565">
    <property type="component" value="Unassembled WGS sequence"/>
</dbReference>